<evidence type="ECO:0000313" key="4">
    <source>
        <dbReference type="Proteomes" id="UP001056384"/>
    </source>
</evidence>
<evidence type="ECO:0000259" key="2">
    <source>
        <dbReference type="Pfam" id="PF14295"/>
    </source>
</evidence>
<evidence type="ECO:0000313" key="3">
    <source>
        <dbReference type="EMBL" id="USW46998.1"/>
    </source>
</evidence>
<reference evidence="3" key="1">
    <citation type="submission" date="2022-06" db="EMBL/GenBank/DDBJ databases">
        <title>Complete genome sequences of two strains of the flax pathogen Septoria linicola.</title>
        <authorList>
            <person name="Lapalu N."/>
            <person name="Simon A."/>
            <person name="Demenou B."/>
            <person name="Paumier D."/>
            <person name="Guillot M.-P."/>
            <person name="Gout L."/>
            <person name="Valade R."/>
        </authorList>
    </citation>
    <scope>NUCLEOTIDE SEQUENCE</scope>
    <source>
        <strain evidence="3">SE15195</strain>
    </source>
</reference>
<dbReference type="Proteomes" id="UP001056384">
    <property type="component" value="Chromosome 1"/>
</dbReference>
<proteinExistence type="predicted"/>
<feature type="domain" description="Apple" evidence="2">
    <location>
        <begin position="149"/>
        <end position="172"/>
    </location>
</feature>
<feature type="compositionally biased region" description="Low complexity" evidence="1">
    <location>
        <begin position="213"/>
        <end position="373"/>
    </location>
</feature>
<keyword evidence="4" id="KW-1185">Reference proteome</keyword>
<dbReference type="OrthoDB" id="160645at2759"/>
<sequence length="641" mass="63796">MVFFNPPPATLGAYRIAGTGASNPPPSSSSSISGMSMSFAVVSHETDHSLISSYQARSPLFQQQQQVSEILELTFLVLQGHVTNDANPAASPTADPPAGSYPAPGACPGVSNTNVTTSRGQSYRVQCYGETSGGSVPNQASGRSETGYTGCMIGCDANPQCIGFSWQSQTENVATDGSGGGTCYYKGGTVSFITPGNQRNVAVYKIASPPVVSTSSASTGVSSTSQSSSTLQQSSSQSLSGSSTTSQLSSSTAPSSSTSQSSATSPTSSSSTSTLQQSSSTAQSSSSSTSQPPSSSTAQSSSTTSQPPSSSSALSSTISQLSLSTTQSTSTLQQSSSTTQSSSTSQPSSSTGLSSSTSQQFTSSSQSSSTLSQSSSTVLSSSTSQLSTSQTLSSSTTTLSSSATPSSSTSSLSSSQALSSSTTTSQLSSSTAQTSTGSSTSSGLPSSSTSSVLTGLSSSSSISSSLGSTTVPATATTASFTSSTLTASQASTTSSSSSSSGTSTTSSATSSTSIIVGSPTACPGVNGTVVADPAGILYNIMCQSDIWGSDLQPFDTTTVGYQDCFATCDSNALCSGFTWLSSAGSTTGAGAGTCYQKQLLNGVNYFYRPNGVNSYPNNVAAIKRTYGQTGVAPSFTSTIAV</sequence>
<dbReference type="Pfam" id="PF14295">
    <property type="entry name" value="PAN_4"/>
    <property type="match status" value="2"/>
</dbReference>
<dbReference type="AlphaFoldDB" id="A0A9Q9EFA3"/>
<name>A0A9Q9EFA3_9PEZI</name>
<dbReference type="EMBL" id="CP099418">
    <property type="protein sequence ID" value="USW46998.1"/>
    <property type="molecule type" value="Genomic_DNA"/>
</dbReference>
<feature type="region of interest" description="Disordered" evidence="1">
    <location>
        <begin position="212"/>
        <end position="373"/>
    </location>
</feature>
<gene>
    <name evidence="3" type="ORF">Slin15195_G003170</name>
</gene>
<feature type="domain" description="Apple" evidence="2">
    <location>
        <begin position="545"/>
        <end position="585"/>
    </location>
</feature>
<dbReference type="InterPro" id="IPR003609">
    <property type="entry name" value="Pan_app"/>
</dbReference>
<protein>
    <submittedName>
        <fullName evidence="3">PAN/Apple domain-containing protein</fullName>
    </submittedName>
</protein>
<organism evidence="3 4">
    <name type="scientific">Septoria linicola</name>
    <dbReference type="NCBI Taxonomy" id="215465"/>
    <lineage>
        <taxon>Eukaryota</taxon>
        <taxon>Fungi</taxon>
        <taxon>Dikarya</taxon>
        <taxon>Ascomycota</taxon>
        <taxon>Pezizomycotina</taxon>
        <taxon>Dothideomycetes</taxon>
        <taxon>Dothideomycetidae</taxon>
        <taxon>Mycosphaerellales</taxon>
        <taxon>Mycosphaerellaceae</taxon>
        <taxon>Septoria</taxon>
    </lineage>
</organism>
<dbReference type="Gene3D" id="3.50.4.10">
    <property type="entry name" value="Hepatocyte Growth Factor"/>
    <property type="match status" value="1"/>
</dbReference>
<feature type="region of interest" description="Disordered" evidence="1">
    <location>
        <begin position="490"/>
        <end position="511"/>
    </location>
</feature>
<feature type="region of interest" description="Disordered" evidence="1">
    <location>
        <begin position="390"/>
        <end position="450"/>
    </location>
</feature>
<evidence type="ECO:0000256" key="1">
    <source>
        <dbReference type="SAM" id="MobiDB-lite"/>
    </source>
</evidence>
<accession>A0A9Q9EFA3</accession>